<accession>A0A284RQ22</accession>
<dbReference type="EMBL" id="FUEG01000013">
    <property type="protein sequence ID" value="SJL10859.1"/>
    <property type="molecule type" value="Genomic_DNA"/>
</dbReference>
<dbReference type="OrthoDB" id="3246013at2759"/>
<reference evidence="2" key="1">
    <citation type="journal article" date="2017" name="Nat. Ecol. Evol.">
        <title>Genome expansion and lineage-specific genetic innovations in the forest pathogenic fungi Armillaria.</title>
        <authorList>
            <person name="Sipos G."/>
            <person name="Prasanna A.N."/>
            <person name="Walter M.C."/>
            <person name="O'Connor E."/>
            <person name="Balint B."/>
            <person name="Krizsan K."/>
            <person name="Kiss B."/>
            <person name="Hess J."/>
            <person name="Varga T."/>
            <person name="Slot J."/>
            <person name="Riley R."/>
            <person name="Boka B."/>
            <person name="Rigling D."/>
            <person name="Barry K."/>
            <person name="Lee J."/>
            <person name="Mihaltcheva S."/>
            <person name="LaButti K."/>
            <person name="Lipzen A."/>
            <person name="Waldron R."/>
            <person name="Moloney N.M."/>
            <person name="Sperisen C."/>
            <person name="Kredics L."/>
            <person name="Vagvoelgyi C."/>
            <person name="Patrignani A."/>
            <person name="Fitzpatrick D."/>
            <person name="Nagy I."/>
            <person name="Doyle S."/>
            <person name="Anderson J.B."/>
            <person name="Grigoriev I.V."/>
            <person name="Gueldener U."/>
            <person name="Muensterkoetter M."/>
            <person name="Nagy L.G."/>
        </authorList>
    </citation>
    <scope>NUCLEOTIDE SEQUENCE [LARGE SCALE GENOMIC DNA]</scope>
    <source>
        <strain evidence="2">C18/9</strain>
    </source>
</reference>
<evidence type="ECO:0000313" key="1">
    <source>
        <dbReference type="EMBL" id="SJL10859.1"/>
    </source>
</evidence>
<dbReference type="AlphaFoldDB" id="A0A284RQ22"/>
<dbReference type="Proteomes" id="UP000219338">
    <property type="component" value="Unassembled WGS sequence"/>
</dbReference>
<name>A0A284RQ22_ARMOS</name>
<evidence type="ECO:0000313" key="2">
    <source>
        <dbReference type="Proteomes" id="UP000219338"/>
    </source>
</evidence>
<dbReference type="STRING" id="47428.A0A284RQ22"/>
<gene>
    <name evidence="1" type="ORF">ARMOST_14254</name>
</gene>
<proteinExistence type="predicted"/>
<sequence>MPLFPGLHQFPHERRFKQWTGDDSKALMKVYLAAVTEYLLESIMKCLSAFMDFCCLVRRSDFDEQTLKSVKDAVQRFHHYQEAFQVTGVCDDFSLPRQHAIVHYPTHIMEFSAPNGLCSSITESRHITAVKKPWRWSNRYNALSQMLLTNQHLDKLAALQSDLIQQGLLMPLYPAPPDPFENGTEDEGAIDGDSILGEVTLAKVPEHLYPKDLLSLGHYIGQMNLDELTQHFLCDQLSDGADNTQIHHEITSTVHVFHSAIATFYAPSDISSIRGMHRE</sequence>
<organism evidence="1 2">
    <name type="scientific">Armillaria ostoyae</name>
    <name type="common">Armillaria root rot fungus</name>
    <dbReference type="NCBI Taxonomy" id="47428"/>
    <lineage>
        <taxon>Eukaryota</taxon>
        <taxon>Fungi</taxon>
        <taxon>Dikarya</taxon>
        <taxon>Basidiomycota</taxon>
        <taxon>Agaricomycotina</taxon>
        <taxon>Agaricomycetes</taxon>
        <taxon>Agaricomycetidae</taxon>
        <taxon>Agaricales</taxon>
        <taxon>Marasmiineae</taxon>
        <taxon>Physalacriaceae</taxon>
        <taxon>Armillaria</taxon>
    </lineage>
</organism>
<keyword evidence="2" id="KW-1185">Reference proteome</keyword>
<protein>
    <submittedName>
        <fullName evidence="1">Uncharacterized protein</fullName>
    </submittedName>
</protein>